<protein>
    <submittedName>
        <fullName evidence="2">Uncharacterized protein</fullName>
    </submittedName>
</protein>
<dbReference type="AlphaFoldDB" id="A0A1E5WFD8"/>
<keyword evidence="3" id="KW-1185">Reference proteome</keyword>
<feature type="signal peptide" evidence="1">
    <location>
        <begin position="1"/>
        <end position="21"/>
    </location>
</feature>
<feature type="chain" id="PRO_5009189168" evidence="1">
    <location>
        <begin position="22"/>
        <end position="62"/>
    </location>
</feature>
<evidence type="ECO:0000313" key="3">
    <source>
        <dbReference type="Proteomes" id="UP000095767"/>
    </source>
</evidence>
<dbReference type="Proteomes" id="UP000095767">
    <property type="component" value="Unassembled WGS sequence"/>
</dbReference>
<name>A0A1E5WFD8_9POAL</name>
<accession>A0A1E5WFD8</accession>
<dbReference type="OrthoDB" id="10531916at2759"/>
<gene>
    <name evidence="2" type="ORF">BAE44_0002852</name>
</gene>
<proteinExistence type="predicted"/>
<evidence type="ECO:0000313" key="2">
    <source>
        <dbReference type="EMBL" id="OEL36131.1"/>
    </source>
</evidence>
<reference evidence="2 3" key="1">
    <citation type="submission" date="2016-09" db="EMBL/GenBank/DDBJ databases">
        <title>The draft genome of Dichanthelium oligosanthes: A C3 panicoid grass species.</title>
        <authorList>
            <person name="Studer A.J."/>
            <person name="Schnable J.C."/>
            <person name="Brutnell T.P."/>
        </authorList>
    </citation>
    <scope>NUCLEOTIDE SEQUENCE [LARGE SCALE GENOMIC DNA]</scope>
    <source>
        <strain evidence="3">cv. Kellogg 1175</strain>
        <tissue evidence="2">Leaf</tissue>
    </source>
</reference>
<comment type="caution">
    <text evidence="2">The sequence shown here is derived from an EMBL/GenBank/DDBJ whole genome shotgun (WGS) entry which is preliminary data.</text>
</comment>
<evidence type="ECO:0000256" key="1">
    <source>
        <dbReference type="SAM" id="SignalP"/>
    </source>
</evidence>
<sequence>MLTGTLLQIAILLFIIVRMKWERQQAMLAAARITKWGGKNEDRELMASMHINDHMGPVNSEN</sequence>
<organism evidence="2 3">
    <name type="scientific">Dichanthelium oligosanthes</name>
    <dbReference type="NCBI Taxonomy" id="888268"/>
    <lineage>
        <taxon>Eukaryota</taxon>
        <taxon>Viridiplantae</taxon>
        <taxon>Streptophyta</taxon>
        <taxon>Embryophyta</taxon>
        <taxon>Tracheophyta</taxon>
        <taxon>Spermatophyta</taxon>
        <taxon>Magnoliopsida</taxon>
        <taxon>Liliopsida</taxon>
        <taxon>Poales</taxon>
        <taxon>Poaceae</taxon>
        <taxon>PACMAD clade</taxon>
        <taxon>Panicoideae</taxon>
        <taxon>Panicodae</taxon>
        <taxon>Paniceae</taxon>
        <taxon>Dichantheliinae</taxon>
        <taxon>Dichanthelium</taxon>
    </lineage>
</organism>
<dbReference type="EMBL" id="LWDX02010033">
    <property type="protein sequence ID" value="OEL36131.1"/>
    <property type="molecule type" value="Genomic_DNA"/>
</dbReference>
<keyword evidence="1" id="KW-0732">Signal</keyword>